<accession>A0A1V0TZX6</accession>
<dbReference type="KEGG" id="sgv:B1H19_33860"/>
<keyword evidence="3" id="KW-1185">Reference proteome</keyword>
<evidence type="ECO:0000313" key="2">
    <source>
        <dbReference type="EMBL" id="ARF58514.1"/>
    </source>
</evidence>
<sequence length="290" mass="32268">MSEGTELGRFLRARRGQIRPQDVGLPAGTGIRRTPGLRREELATLAGVSVDYYTRLERGRETRPSPAVVAALGEALRLSGDALHRLHELAALAAGQTPAPCAGPARTVRESVRTMLETLRPSPAYVVSRTNDLLAANRPGLRLFPGITDWPAERRNITRYMFLHPMGRRLYHDWERMAAHSAAHLRAMAGADPDMPELAQLVGELVVKSPEFARLWERYDVRARSGGQKHFQHPEVGSMRLTFEVMAIFRTDGQRLVTYQAPPDTPDHDAMLLLDMASPEEAELPEGAER</sequence>
<dbReference type="OrthoDB" id="3542608at2"/>
<dbReference type="Gene3D" id="1.10.260.40">
    <property type="entry name" value="lambda repressor-like DNA-binding domains"/>
    <property type="match status" value="1"/>
</dbReference>
<dbReference type="EMBL" id="CP020569">
    <property type="protein sequence ID" value="ARF58514.1"/>
    <property type="molecule type" value="Genomic_DNA"/>
</dbReference>
<evidence type="ECO:0000259" key="1">
    <source>
        <dbReference type="PROSITE" id="PS50943"/>
    </source>
</evidence>
<dbReference type="SUPFAM" id="SSF47413">
    <property type="entry name" value="lambda repressor-like DNA-binding domains"/>
    <property type="match status" value="1"/>
</dbReference>
<feature type="domain" description="HTH cro/C1-type" evidence="1">
    <location>
        <begin position="36"/>
        <end position="83"/>
    </location>
</feature>
<dbReference type="InterPro" id="IPR041413">
    <property type="entry name" value="MLTR_LBD"/>
</dbReference>
<dbReference type="Pfam" id="PF17765">
    <property type="entry name" value="MLTR_LBD"/>
    <property type="match status" value="1"/>
</dbReference>
<dbReference type="SMART" id="SM00530">
    <property type="entry name" value="HTH_XRE"/>
    <property type="match status" value="1"/>
</dbReference>
<dbReference type="InterPro" id="IPR001387">
    <property type="entry name" value="Cro/C1-type_HTH"/>
</dbReference>
<dbReference type="AlphaFoldDB" id="A0A1V0TZX6"/>
<name>A0A1V0TZX6_9ACTN</name>
<dbReference type="Proteomes" id="UP000192726">
    <property type="component" value="Chromosome"/>
</dbReference>
<gene>
    <name evidence="2" type="ORF">B1H19_33860</name>
</gene>
<dbReference type="InterPro" id="IPR010982">
    <property type="entry name" value="Lambda_DNA-bd_dom_sf"/>
</dbReference>
<dbReference type="Pfam" id="PF13560">
    <property type="entry name" value="HTH_31"/>
    <property type="match status" value="1"/>
</dbReference>
<dbReference type="PANTHER" id="PTHR35010:SF2">
    <property type="entry name" value="BLL4672 PROTEIN"/>
    <property type="match status" value="1"/>
</dbReference>
<evidence type="ECO:0000313" key="3">
    <source>
        <dbReference type="Proteomes" id="UP000192726"/>
    </source>
</evidence>
<dbReference type="PANTHER" id="PTHR35010">
    <property type="entry name" value="BLL4672 PROTEIN-RELATED"/>
    <property type="match status" value="1"/>
</dbReference>
<proteinExistence type="predicted"/>
<dbReference type="Gene3D" id="3.30.450.180">
    <property type="match status" value="1"/>
</dbReference>
<dbReference type="CDD" id="cd00093">
    <property type="entry name" value="HTH_XRE"/>
    <property type="match status" value="1"/>
</dbReference>
<dbReference type="GO" id="GO:0003677">
    <property type="term" value="F:DNA binding"/>
    <property type="evidence" value="ECO:0007669"/>
    <property type="project" value="InterPro"/>
</dbReference>
<reference evidence="2 3" key="1">
    <citation type="submission" date="2017-04" db="EMBL/GenBank/DDBJ databases">
        <title>Complete Genome Sequence of Streptomyces gilvosporeus F607, a Capable Producer of Natamycin.</title>
        <authorList>
            <person name="Zong G."/>
            <person name="Zhong C."/>
            <person name="Fu J."/>
            <person name="Qin R."/>
            <person name="Cao G."/>
        </authorList>
    </citation>
    <scope>NUCLEOTIDE SEQUENCE [LARGE SCALE GENOMIC DNA]</scope>
    <source>
        <strain evidence="2 3">F607</strain>
    </source>
</reference>
<organism evidence="2 3">
    <name type="scientific">Streptomyces gilvosporeus</name>
    <dbReference type="NCBI Taxonomy" id="553510"/>
    <lineage>
        <taxon>Bacteria</taxon>
        <taxon>Bacillati</taxon>
        <taxon>Actinomycetota</taxon>
        <taxon>Actinomycetes</taxon>
        <taxon>Kitasatosporales</taxon>
        <taxon>Streptomycetaceae</taxon>
        <taxon>Streptomyces</taxon>
    </lineage>
</organism>
<dbReference type="PROSITE" id="PS50943">
    <property type="entry name" value="HTH_CROC1"/>
    <property type="match status" value="1"/>
</dbReference>
<protein>
    <submittedName>
        <fullName evidence="2">Transcriptional regulator</fullName>
    </submittedName>
</protein>
<dbReference type="RefSeq" id="WP_083108710.1">
    <property type="nucleotide sequence ID" value="NZ_CP020569.1"/>
</dbReference>